<evidence type="ECO:0000313" key="1">
    <source>
        <dbReference type="EMBL" id="KAJ8685166.1"/>
    </source>
</evidence>
<accession>A0ACC2PQT3</accession>
<proteinExistence type="predicted"/>
<keyword evidence="2" id="KW-1185">Reference proteome</keyword>
<evidence type="ECO:0000313" key="2">
    <source>
        <dbReference type="Proteomes" id="UP001239111"/>
    </source>
</evidence>
<comment type="caution">
    <text evidence="1">The sequence shown here is derived from an EMBL/GenBank/DDBJ whole genome shotgun (WGS) entry which is preliminary data.</text>
</comment>
<protein>
    <submittedName>
        <fullName evidence="1">Uncharacterized protein</fullName>
    </submittedName>
</protein>
<gene>
    <name evidence="1" type="ORF">QAD02_020959</name>
</gene>
<reference evidence="1" key="1">
    <citation type="submission" date="2023-04" db="EMBL/GenBank/DDBJ databases">
        <title>A chromosome-level genome assembly of the parasitoid wasp Eretmocerus hayati.</title>
        <authorList>
            <person name="Zhong Y."/>
            <person name="Liu S."/>
            <person name="Liu Y."/>
        </authorList>
    </citation>
    <scope>NUCLEOTIDE SEQUENCE</scope>
    <source>
        <strain evidence="1">ZJU_SS_LIU_2023</strain>
    </source>
</reference>
<dbReference type="EMBL" id="CM056741">
    <property type="protein sequence ID" value="KAJ8685166.1"/>
    <property type="molecule type" value="Genomic_DNA"/>
</dbReference>
<sequence length="149" mass="15862">MDRVTTAVGKNQEKKRWSPSRRHLASSRHFYGVVEALGIISLSYRASSPPATTVAQKLPSTPPPTITAITRSRSFRSSSSLASTAPAALSRTLSCTAEKTMARDSIRQKRSGAAPLTATTTAEERSLLSTPHFSGSKASYLSALVSQPA</sequence>
<organism evidence="1 2">
    <name type="scientific">Eretmocerus hayati</name>
    <dbReference type="NCBI Taxonomy" id="131215"/>
    <lineage>
        <taxon>Eukaryota</taxon>
        <taxon>Metazoa</taxon>
        <taxon>Ecdysozoa</taxon>
        <taxon>Arthropoda</taxon>
        <taxon>Hexapoda</taxon>
        <taxon>Insecta</taxon>
        <taxon>Pterygota</taxon>
        <taxon>Neoptera</taxon>
        <taxon>Endopterygota</taxon>
        <taxon>Hymenoptera</taxon>
        <taxon>Apocrita</taxon>
        <taxon>Proctotrupomorpha</taxon>
        <taxon>Chalcidoidea</taxon>
        <taxon>Aphelinidae</taxon>
        <taxon>Aphelininae</taxon>
        <taxon>Eretmocerus</taxon>
    </lineage>
</organism>
<name>A0ACC2PQT3_9HYME</name>
<dbReference type="Proteomes" id="UP001239111">
    <property type="component" value="Chromosome 1"/>
</dbReference>